<proteinExistence type="inferred from homology"/>
<feature type="region of interest" description="Disordered" evidence="6">
    <location>
        <begin position="221"/>
        <end position="269"/>
    </location>
</feature>
<dbReference type="SUPFAM" id="SSF57959">
    <property type="entry name" value="Leucine zipper domain"/>
    <property type="match status" value="1"/>
</dbReference>
<dbReference type="InterPro" id="IPR047229">
    <property type="entry name" value="NFIL3-like"/>
</dbReference>
<dbReference type="Gene3D" id="1.20.5.170">
    <property type="match status" value="1"/>
</dbReference>
<keyword evidence="4" id="KW-0804">Transcription</keyword>
<dbReference type="GO" id="GO:0003677">
    <property type="term" value="F:DNA binding"/>
    <property type="evidence" value="ECO:0007669"/>
    <property type="project" value="UniProtKB-KW"/>
</dbReference>
<feature type="compositionally biased region" description="Polar residues" evidence="6">
    <location>
        <begin position="239"/>
        <end position="264"/>
    </location>
</feature>
<feature type="compositionally biased region" description="Low complexity" evidence="6">
    <location>
        <begin position="315"/>
        <end position="348"/>
    </location>
</feature>
<evidence type="ECO:0000256" key="4">
    <source>
        <dbReference type="ARBA" id="ARBA00023163"/>
    </source>
</evidence>
<evidence type="ECO:0000256" key="5">
    <source>
        <dbReference type="ARBA" id="ARBA00023242"/>
    </source>
</evidence>
<evidence type="ECO:0000256" key="3">
    <source>
        <dbReference type="ARBA" id="ARBA00023125"/>
    </source>
</evidence>
<dbReference type="Pfam" id="PF07716">
    <property type="entry name" value="bZIP_2"/>
    <property type="match status" value="1"/>
</dbReference>
<comment type="similarity">
    <text evidence="1">Belongs to the bZIP family. NFIL3 subfamily.</text>
</comment>
<dbReference type="InterPro" id="IPR046347">
    <property type="entry name" value="bZIP_sf"/>
</dbReference>
<dbReference type="CDD" id="cd14694">
    <property type="entry name" value="bZIP_NFIL3"/>
    <property type="match status" value="1"/>
</dbReference>
<dbReference type="AlphaFoldDB" id="A0A914W3C2"/>
<evidence type="ECO:0000256" key="1">
    <source>
        <dbReference type="ARBA" id="ARBA00006079"/>
    </source>
</evidence>
<feature type="compositionally biased region" description="Gly residues" evidence="6">
    <location>
        <begin position="19"/>
        <end position="28"/>
    </location>
</feature>
<feature type="region of interest" description="Disordered" evidence="6">
    <location>
        <begin position="294"/>
        <end position="372"/>
    </location>
</feature>
<dbReference type="GO" id="GO:0003700">
    <property type="term" value="F:DNA-binding transcription factor activity"/>
    <property type="evidence" value="ECO:0007669"/>
    <property type="project" value="InterPro"/>
</dbReference>
<dbReference type="InterPro" id="IPR047106">
    <property type="entry name" value="NFIL3-like_bZIP"/>
</dbReference>
<dbReference type="PANTHER" id="PTHR15284">
    <property type="entry name" value="NUCLEAR FACTOR INTERLEUKIN-3-REGULATED PROTEIN"/>
    <property type="match status" value="1"/>
</dbReference>
<dbReference type="FunFam" id="1.20.5.170:FF:000025">
    <property type="entry name" value="nuclear factor interleukin-3-regulated protein-like"/>
    <property type="match status" value="1"/>
</dbReference>
<dbReference type="GO" id="GO:0005634">
    <property type="term" value="C:nucleus"/>
    <property type="evidence" value="ECO:0007669"/>
    <property type="project" value="TreeGrafter"/>
</dbReference>
<name>A0A914W3C2_9BILA</name>
<feature type="compositionally biased region" description="Low complexity" evidence="6">
    <location>
        <begin position="1"/>
        <end position="15"/>
    </location>
</feature>
<reference evidence="9" key="1">
    <citation type="submission" date="2022-11" db="UniProtKB">
        <authorList>
            <consortium name="WormBaseParasite"/>
        </authorList>
    </citation>
    <scope>IDENTIFICATION</scope>
</reference>
<evidence type="ECO:0000256" key="2">
    <source>
        <dbReference type="ARBA" id="ARBA00023015"/>
    </source>
</evidence>
<dbReference type="GO" id="GO:0007623">
    <property type="term" value="P:circadian rhythm"/>
    <property type="evidence" value="ECO:0007669"/>
    <property type="project" value="TreeGrafter"/>
</dbReference>
<dbReference type="InterPro" id="IPR004827">
    <property type="entry name" value="bZIP"/>
</dbReference>
<keyword evidence="2" id="KW-0805">Transcription regulation</keyword>
<evidence type="ECO:0000256" key="6">
    <source>
        <dbReference type="SAM" id="MobiDB-lite"/>
    </source>
</evidence>
<evidence type="ECO:0000259" key="7">
    <source>
        <dbReference type="PROSITE" id="PS50217"/>
    </source>
</evidence>
<keyword evidence="3" id="KW-0238">DNA-binding</keyword>
<dbReference type="PANTHER" id="PTHR15284:SF0">
    <property type="entry name" value="GH23983P"/>
    <property type="match status" value="1"/>
</dbReference>
<dbReference type="SMART" id="SM00338">
    <property type="entry name" value="BRLZ"/>
    <property type="match status" value="1"/>
</dbReference>
<protein>
    <submittedName>
        <fullName evidence="9">BZIP domain-containing protein</fullName>
    </submittedName>
</protein>
<feature type="compositionally biased region" description="Low complexity" evidence="6">
    <location>
        <begin position="357"/>
        <end position="371"/>
    </location>
</feature>
<dbReference type="WBParaSite" id="PSAMB.scaffold3138size19520.g20605.t1">
    <property type="protein sequence ID" value="PSAMB.scaffold3138size19520.g20605.t1"/>
    <property type="gene ID" value="PSAMB.scaffold3138size19520.g20605"/>
</dbReference>
<dbReference type="PROSITE" id="PS50217">
    <property type="entry name" value="BZIP"/>
    <property type="match status" value="1"/>
</dbReference>
<evidence type="ECO:0000313" key="8">
    <source>
        <dbReference type="Proteomes" id="UP000887566"/>
    </source>
</evidence>
<keyword evidence="5" id="KW-0539">Nucleus</keyword>
<dbReference type="Proteomes" id="UP000887566">
    <property type="component" value="Unplaced"/>
</dbReference>
<evidence type="ECO:0000313" key="9">
    <source>
        <dbReference type="WBParaSite" id="PSAMB.scaffold3138size19520.g20605.t1"/>
    </source>
</evidence>
<feature type="compositionally biased region" description="Basic and acidic residues" evidence="6">
    <location>
        <begin position="34"/>
        <end position="57"/>
    </location>
</feature>
<sequence>MDSSNSEASISPSPSTMDGSGGAGGGEGSSRRRPSSDVHKDETYWEKRRRNNDAAKRSREKRRLNDMVMEQRLLELSKENTLLKNELHTNRSGLPSSPVVVTPKIEPALPTATTPLLFTASQPAMFDLGGAPAPKIPNLSLITNHPSGSLSGSLGSNSQHLNLAPASSQHLNLATGQNFNLPPSQLHPSLFASVLQPHPMLQLYQAQIQAALAAQQQQQQQQQQNQSSTTGLLALGNGSAFQPFSSGNGHPEQQQHVSPDSSTVDGGKLTIGVDQSSACLDGKQYLRYKLLERQNRRSSTDSMDMNPIPQPSAHSNNGRPSSSSNNNDRPQSLLGSLLSNRRSSPSVLQSRTERESGLATTSSSSSSAPSLNTDLKQCLSSLAVHLTTAKSNSSDSMASPSSSRGAESTNSSQSQPSPSTLITLLYQRKRPFKRTKECSI</sequence>
<organism evidence="8 9">
    <name type="scientific">Plectus sambesii</name>
    <dbReference type="NCBI Taxonomy" id="2011161"/>
    <lineage>
        <taxon>Eukaryota</taxon>
        <taxon>Metazoa</taxon>
        <taxon>Ecdysozoa</taxon>
        <taxon>Nematoda</taxon>
        <taxon>Chromadorea</taxon>
        <taxon>Plectida</taxon>
        <taxon>Plectina</taxon>
        <taxon>Plectoidea</taxon>
        <taxon>Plectidae</taxon>
        <taxon>Plectus</taxon>
    </lineage>
</organism>
<dbReference type="PROSITE" id="PS00036">
    <property type="entry name" value="BZIP_BASIC"/>
    <property type="match status" value="1"/>
</dbReference>
<feature type="compositionally biased region" description="Low complexity" evidence="6">
    <location>
        <begin position="389"/>
        <end position="420"/>
    </location>
</feature>
<feature type="region of interest" description="Disordered" evidence="6">
    <location>
        <begin position="1"/>
        <end position="64"/>
    </location>
</feature>
<feature type="region of interest" description="Disordered" evidence="6">
    <location>
        <begin position="388"/>
        <end position="440"/>
    </location>
</feature>
<keyword evidence="8" id="KW-1185">Reference proteome</keyword>
<feature type="domain" description="BZIP" evidence="7">
    <location>
        <begin position="41"/>
        <end position="87"/>
    </location>
</feature>
<accession>A0A914W3C2</accession>